<sequence length="41" mass="4518">MLLVEWNICTTWAITASFTGISSQQTFSSAMTSGQRYQTLG</sequence>
<dbReference type="AlphaFoldDB" id="A0A0A9FZU1"/>
<evidence type="ECO:0000313" key="1">
    <source>
        <dbReference type="EMBL" id="JAE18360.1"/>
    </source>
</evidence>
<organism evidence="1">
    <name type="scientific">Arundo donax</name>
    <name type="common">Giant reed</name>
    <name type="synonym">Donax arundinaceus</name>
    <dbReference type="NCBI Taxonomy" id="35708"/>
    <lineage>
        <taxon>Eukaryota</taxon>
        <taxon>Viridiplantae</taxon>
        <taxon>Streptophyta</taxon>
        <taxon>Embryophyta</taxon>
        <taxon>Tracheophyta</taxon>
        <taxon>Spermatophyta</taxon>
        <taxon>Magnoliopsida</taxon>
        <taxon>Liliopsida</taxon>
        <taxon>Poales</taxon>
        <taxon>Poaceae</taxon>
        <taxon>PACMAD clade</taxon>
        <taxon>Arundinoideae</taxon>
        <taxon>Arundineae</taxon>
        <taxon>Arundo</taxon>
    </lineage>
</organism>
<protein>
    <submittedName>
        <fullName evidence="1">Uncharacterized protein</fullName>
    </submittedName>
</protein>
<proteinExistence type="predicted"/>
<dbReference type="EMBL" id="GBRH01179536">
    <property type="protein sequence ID" value="JAE18360.1"/>
    <property type="molecule type" value="Transcribed_RNA"/>
</dbReference>
<reference evidence="1" key="1">
    <citation type="submission" date="2014-09" db="EMBL/GenBank/DDBJ databases">
        <authorList>
            <person name="Magalhaes I.L.F."/>
            <person name="Oliveira U."/>
            <person name="Santos F.R."/>
            <person name="Vidigal T.H.D.A."/>
            <person name="Brescovit A.D."/>
            <person name="Santos A.J."/>
        </authorList>
    </citation>
    <scope>NUCLEOTIDE SEQUENCE</scope>
    <source>
        <tissue evidence="1">Shoot tissue taken approximately 20 cm above the soil surface</tissue>
    </source>
</reference>
<reference evidence="1" key="2">
    <citation type="journal article" date="2015" name="Data Brief">
        <title>Shoot transcriptome of the giant reed, Arundo donax.</title>
        <authorList>
            <person name="Barrero R.A."/>
            <person name="Guerrero F.D."/>
            <person name="Moolhuijzen P."/>
            <person name="Goolsby J.A."/>
            <person name="Tidwell J."/>
            <person name="Bellgard S.E."/>
            <person name="Bellgard M.I."/>
        </authorList>
    </citation>
    <scope>NUCLEOTIDE SEQUENCE</scope>
    <source>
        <tissue evidence="1">Shoot tissue taken approximately 20 cm above the soil surface</tissue>
    </source>
</reference>
<accession>A0A0A9FZU1</accession>
<name>A0A0A9FZU1_ARUDO</name>